<evidence type="ECO:0000256" key="13">
    <source>
        <dbReference type="RuleBase" id="RU365063"/>
    </source>
</evidence>
<sequence length="454" mass="50241">MFTRILVANRGEIACRIIRACRDLGIETVAVYSQADKEALHVELADQAICIGAASSKESYLNIENILSAAVLTESQAIHPGFGFLSENAKFAQMCTECQISFIGPSAQVISMMGDKAQAREKMIEAKVPVIPGSDGEIDSLENGLAQAKQVGFPLFIKASAGGGGKGIRRVNSLDDFERQYQAARQEAENAFGNGAVYLERIIFPAKHIEFQILADHFGHVIHLGERDCSLQRNNQKVIEEAPSPYISEVLRQKMGQDAVRAAEAVGYQNAGTIEFLVDEKGDYYFMEMNTRIQVEHPITEMITGVDLVEWQIRIASGEKLALRQEDIQFTGHSIECRLNAEDPFNGFRPSPGLVSFVHLPKGGMGVRLESALYSGYQIPPYYDSMLAKLIVHAPNRMQAIQKMSRLLSELAVEGVPTNHEFLLSLLTSEGFLQANYDTAYLETTFLPQWKDQA</sequence>
<gene>
    <name evidence="16" type="primary">accC</name>
    <name evidence="16" type="ORF">NPA36_00635</name>
</gene>
<feature type="domain" description="Biotin carboxylation" evidence="15">
    <location>
        <begin position="1"/>
        <end position="447"/>
    </location>
</feature>
<feature type="domain" description="ATP-grasp" evidence="14">
    <location>
        <begin position="120"/>
        <end position="317"/>
    </location>
</feature>
<dbReference type="InterPro" id="IPR004549">
    <property type="entry name" value="Acetyl_CoA_COase_biotin_COase"/>
</dbReference>
<keyword evidence="10" id="KW-0464">Manganese</keyword>
<reference evidence="16" key="2">
    <citation type="journal article" date="2023" name="Curr. Microbiol.">
        <title>Granulicatella seriolae sp. nov., a Novel Facultative Anaerobe Isolated from Yellowtail Marine Fish.</title>
        <authorList>
            <person name="Lee M."/>
            <person name="Choi Y.J."/>
            <person name="Farooq A."/>
            <person name="Jeong J.B."/>
            <person name="Jung M.Y."/>
        </authorList>
    </citation>
    <scope>NUCLEOTIDE SEQUENCE</scope>
    <source>
        <strain evidence="16">S8</strain>
    </source>
</reference>
<dbReference type="SMART" id="SM00878">
    <property type="entry name" value="Biotin_carb_C"/>
    <property type="match status" value="1"/>
</dbReference>
<evidence type="ECO:0000259" key="15">
    <source>
        <dbReference type="PROSITE" id="PS50979"/>
    </source>
</evidence>
<dbReference type="Proteomes" id="UP001059480">
    <property type="component" value="Unassembled WGS sequence"/>
</dbReference>
<comment type="pathway">
    <text evidence="2 13">Lipid metabolism; malonyl-CoA biosynthesis; malonyl-CoA from acetyl-CoA: step 1/1.</text>
</comment>
<keyword evidence="8 12" id="KW-0067">ATP-binding</keyword>
<keyword evidence="13" id="KW-0092">Biotin</keyword>
<reference evidence="16" key="1">
    <citation type="submission" date="2022-07" db="EMBL/GenBank/DDBJ databases">
        <authorList>
            <person name="Jung M.-Y."/>
            <person name="Lee M."/>
        </authorList>
    </citation>
    <scope>NUCLEOTIDE SEQUENCE</scope>
    <source>
        <strain evidence="16">S8</strain>
    </source>
</reference>
<dbReference type="InterPro" id="IPR011764">
    <property type="entry name" value="Biotin_carboxylation_dom"/>
</dbReference>
<dbReference type="InterPro" id="IPR011054">
    <property type="entry name" value="Rudment_hybrid_motif"/>
</dbReference>
<evidence type="ECO:0000259" key="14">
    <source>
        <dbReference type="PROSITE" id="PS50975"/>
    </source>
</evidence>
<evidence type="ECO:0000256" key="1">
    <source>
        <dbReference type="ARBA" id="ARBA00003761"/>
    </source>
</evidence>
<evidence type="ECO:0000256" key="4">
    <source>
        <dbReference type="ARBA" id="ARBA00013263"/>
    </source>
</evidence>
<dbReference type="InterPro" id="IPR005479">
    <property type="entry name" value="CPAse_ATP-bd"/>
</dbReference>
<dbReference type="RefSeq" id="WP_256944186.1">
    <property type="nucleotide sequence ID" value="NZ_JANHNZ010000001.1"/>
</dbReference>
<keyword evidence="9" id="KW-0460">Magnesium</keyword>
<evidence type="ECO:0000256" key="7">
    <source>
        <dbReference type="ARBA" id="ARBA00022741"/>
    </source>
</evidence>
<dbReference type="InterPro" id="IPR011761">
    <property type="entry name" value="ATP-grasp"/>
</dbReference>
<dbReference type="SUPFAM" id="SSF56059">
    <property type="entry name" value="Glutathione synthetase ATP-binding domain-like"/>
    <property type="match status" value="1"/>
</dbReference>
<keyword evidence="6" id="KW-0479">Metal-binding</keyword>
<keyword evidence="13" id="KW-0444">Lipid biosynthesis</keyword>
<reference evidence="16" key="3">
    <citation type="journal article" date="2023" name="Microbiol. Resour. Announc.">
        <title>Draft Genome Sequence of Granulicatella sp. Strain S8, Isolated from a Marine Fish, Seriola quinqueradiata.</title>
        <authorList>
            <person name="Lee M."/>
            <person name="Farooq A."/>
            <person name="Jeong J.B."/>
            <person name="Jung M.Y."/>
        </authorList>
    </citation>
    <scope>NUCLEOTIDE SEQUENCE</scope>
    <source>
        <strain evidence="16">S8</strain>
    </source>
</reference>
<dbReference type="NCBIfam" id="TIGR00514">
    <property type="entry name" value="accC"/>
    <property type="match status" value="1"/>
</dbReference>
<evidence type="ECO:0000313" key="16">
    <source>
        <dbReference type="EMBL" id="MCQ9209073.1"/>
    </source>
</evidence>
<comment type="catalytic activity">
    <reaction evidence="11 13">
        <text>N(6)-biotinyl-L-lysyl-[protein] + hydrogencarbonate + ATP = N(6)-carboxybiotinyl-L-lysyl-[protein] + ADP + phosphate + H(+)</text>
        <dbReference type="Rhea" id="RHEA:13501"/>
        <dbReference type="Rhea" id="RHEA-COMP:10505"/>
        <dbReference type="Rhea" id="RHEA-COMP:10506"/>
        <dbReference type="ChEBI" id="CHEBI:15378"/>
        <dbReference type="ChEBI" id="CHEBI:17544"/>
        <dbReference type="ChEBI" id="CHEBI:30616"/>
        <dbReference type="ChEBI" id="CHEBI:43474"/>
        <dbReference type="ChEBI" id="CHEBI:83144"/>
        <dbReference type="ChEBI" id="CHEBI:83145"/>
        <dbReference type="ChEBI" id="CHEBI:456216"/>
        <dbReference type="EC" id="6.3.4.14"/>
    </reaction>
</comment>
<dbReference type="PROSITE" id="PS00867">
    <property type="entry name" value="CPSASE_2"/>
    <property type="match status" value="1"/>
</dbReference>
<keyword evidence="13" id="KW-0443">Lipid metabolism</keyword>
<dbReference type="PANTHER" id="PTHR48095:SF2">
    <property type="entry name" value="BIOTIN CARBOXYLASE, CHLOROPLASTIC"/>
    <property type="match status" value="1"/>
</dbReference>
<dbReference type="NCBIfam" id="NF006367">
    <property type="entry name" value="PRK08591.1"/>
    <property type="match status" value="1"/>
</dbReference>
<dbReference type="PROSITE" id="PS50979">
    <property type="entry name" value="BC"/>
    <property type="match status" value="1"/>
</dbReference>
<dbReference type="SUPFAM" id="SSF52440">
    <property type="entry name" value="PreATP-grasp domain"/>
    <property type="match status" value="1"/>
</dbReference>
<keyword evidence="5 13" id="KW-0436">Ligase</keyword>
<dbReference type="InterPro" id="IPR016185">
    <property type="entry name" value="PreATP-grasp_dom_sf"/>
</dbReference>
<dbReference type="InterPro" id="IPR051602">
    <property type="entry name" value="ACC_Biotin_Carboxylase"/>
</dbReference>
<dbReference type="PANTHER" id="PTHR48095">
    <property type="entry name" value="PYRUVATE CARBOXYLASE SUBUNIT A"/>
    <property type="match status" value="1"/>
</dbReference>
<dbReference type="InterPro" id="IPR005482">
    <property type="entry name" value="Biotin_COase_C"/>
</dbReference>
<dbReference type="EC" id="6.3.4.14" evidence="4 13"/>
<name>A0ABT1WLJ2_9LACT</name>
<evidence type="ECO:0000256" key="12">
    <source>
        <dbReference type="PROSITE-ProRule" id="PRU00409"/>
    </source>
</evidence>
<dbReference type="Pfam" id="PF02785">
    <property type="entry name" value="Biotin_carb_C"/>
    <property type="match status" value="1"/>
</dbReference>
<dbReference type="PROSITE" id="PS50975">
    <property type="entry name" value="ATP_GRASP"/>
    <property type="match status" value="1"/>
</dbReference>
<keyword evidence="17" id="KW-1185">Reference proteome</keyword>
<dbReference type="SUPFAM" id="SSF51246">
    <property type="entry name" value="Rudiment single hybrid motif"/>
    <property type="match status" value="1"/>
</dbReference>
<dbReference type="EMBL" id="JANHNZ010000001">
    <property type="protein sequence ID" value="MCQ9209073.1"/>
    <property type="molecule type" value="Genomic_DNA"/>
</dbReference>
<dbReference type="Gene3D" id="3.30.470.20">
    <property type="entry name" value="ATP-grasp fold, B domain"/>
    <property type="match status" value="1"/>
</dbReference>
<comment type="function">
    <text evidence="1 13">This protein is a component of the acetyl coenzyme A carboxylase complex; first, biotin carboxylase catalyzes the carboxylation of the carrier protein and then the transcarboxylase transfers the carboxyl group to form malonyl-CoA.</text>
</comment>
<keyword evidence="7 12" id="KW-0547">Nucleotide-binding</keyword>
<organism evidence="16 17">
    <name type="scientific">Granulicatella seriolae</name>
    <dbReference type="NCBI Taxonomy" id="2967226"/>
    <lineage>
        <taxon>Bacteria</taxon>
        <taxon>Bacillati</taxon>
        <taxon>Bacillota</taxon>
        <taxon>Bacilli</taxon>
        <taxon>Lactobacillales</taxon>
        <taxon>Carnobacteriaceae</taxon>
        <taxon>Granulicatella</taxon>
    </lineage>
</organism>
<evidence type="ECO:0000256" key="5">
    <source>
        <dbReference type="ARBA" id="ARBA00022598"/>
    </source>
</evidence>
<evidence type="ECO:0000256" key="2">
    <source>
        <dbReference type="ARBA" id="ARBA00004956"/>
    </source>
</evidence>
<evidence type="ECO:0000256" key="6">
    <source>
        <dbReference type="ARBA" id="ARBA00022723"/>
    </source>
</evidence>
<dbReference type="GO" id="GO:0004075">
    <property type="term" value="F:biotin carboxylase activity"/>
    <property type="evidence" value="ECO:0007669"/>
    <property type="project" value="UniProtKB-EC"/>
</dbReference>
<keyword evidence="13" id="KW-0275">Fatty acid biosynthesis</keyword>
<evidence type="ECO:0000313" key="17">
    <source>
        <dbReference type="Proteomes" id="UP001059480"/>
    </source>
</evidence>
<evidence type="ECO:0000256" key="9">
    <source>
        <dbReference type="ARBA" id="ARBA00022842"/>
    </source>
</evidence>
<dbReference type="Pfam" id="PF02786">
    <property type="entry name" value="CPSase_L_D2"/>
    <property type="match status" value="1"/>
</dbReference>
<dbReference type="InterPro" id="IPR005481">
    <property type="entry name" value="BC-like_N"/>
</dbReference>
<evidence type="ECO:0000256" key="10">
    <source>
        <dbReference type="ARBA" id="ARBA00023211"/>
    </source>
</evidence>
<keyword evidence="13" id="KW-0276">Fatty acid metabolism</keyword>
<evidence type="ECO:0000256" key="11">
    <source>
        <dbReference type="ARBA" id="ARBA00048600"/>
    </source>
</evidence>
<comment type="caution">
    <text evidence="16">The sequence shown here is derived from an EMBL/GenBank/DDBJ whole genome shotgun (WGS) entry which is preliminary data.</text>
</comment>
<dbReference type="Pfam" id="PF00289">
    <property type="entry name" value="Biotin_carb_N"/>
    <property type="match status" value="1"/>
</dbReference>
<proteinExistence type="predicted"/>
<accession>A0ABT1WLJ2</accession>
<comment type="subunit">
    <text evidence="3 13">Acetyl-CoA carboxylase is a heterohexamer of biotin carboxyl carrier protein, biotin carboxylase and the two subunits of carboxyl transferase in a 2:2 complex.</text>
</comment>
<protein>
    <recommendedName>
        <fullName evidence="4 13">Biotin carboxylase</fullName>
        <ecNumber evidence="4 13">6.3.4.14</ecNumber>
    </recommendedName>
    <alternativeName>
        <fullName evidence="13">Acetyl-coenzyme A carboxylase biotin carboxylase subunit A</fullName>
    </alternativeName>
</protein>
<evidence type="ECO:0000256" key="3">
    <source>
        <dbReference type="ARBA" id="ARBA00011750"/>
    </source>
</evidence>
<evidence type="ECO:0000256" key="8">
    <source>
        <dbReference type="ARBA" id="ARBA00022840"/>
    </source>
</evidence>